<keyword evidence="1" id="KW-1133">Transmembrane helix</keyword>
<dbReference type="EMBL" id="GU474907">
    <property type="protein sequence ID" value="ADI19033.1"/>
    <property type="molecule type" value="Genomic_DNA"/>
</dbReference>
<evidence type="ECO:0000256" key="1">
    <source>
        <dbReference type="SAM" id="Phobius"/>
    </source>
</evidence>
<name>E0XX92_9PROT</name>
<keyword evidence="1" id="KW-0472">Membrane</keyword>
<feature type="transmembrane region" description="Helical" evidence="1">
    <location>
        <begin position="24"/>
        <end position="45"/>
    </location>
</feature>
<reference evidence="2" key="1">
    <citation type="journal article" date="2011" name="Environ. Microbiol.">
        <title>Time-series analyses of Monterey Bay coastal microbial picoplankton using a 'genome proxy' microarray.</title>
        <authorList>
            <person name="Rich V.I."/>
            <person name="Pham V.D."/>
            <person name="Eppley J."/>
            <person name="Shi Y."/>
            <person name="DeLong E.F."/>
        </authorList>
    </citation>
    <scope>NUCLEOTIDE SEQUENCE</scope>
</reference>
<accession>E0XX92</accession>
<keyword evidence="1" id="KW-0812">Transmembrane</keyword>
<proteinExistence type="predicted"/>
<sequence>MSLTVCGQNVDTQGDIKHKKRPQLLIVATYLIYDLFDYLVAGVGFEPTTFRL</sequence>
<protein>
    <submittedName>
        <fullName evidence="2">Uncharacterized protein</fullName>
    </submittedName>
</protein>
<organism evidence="2">
    <name type="scientific">uncultured alpha proteobacterium HF0070_05I22</name>
    <dbReference type="NCBI Taxonomy" id="710803"/>
    <lineage>
        <taxon>Bacteria</taxon>
        <taxon>Pseudomonadati</taxon>
        <taxon>Pseudomonadota</taxon>
        <taxon>Alphaproteobacteria</taxon>
        <taxon>environmental samples</taxon>
    </lineage>
</organism>
<dbReference type="AlphaFoldDB" id="E0XX92"/>
<evidence type="ECO:0000313" key="2">
    <source>
        <dbReference type="EMBL" id="ADI19033.1"/>
    </source>
</evidence>